<dbReference type="OrthoDB" id="3222at2759"/>
<evidence type="ECO:0000256" key="3">
    <source>
        <dbReference type="ARBA" id="ARBA00022692"/>
    </source>
</evidence>
<keyword evidence="5 7" id="KW-0472">Membrane</keyword>
<evidence type="ECO:0000313" key="9">
    <source>
        <dbReference type="EnsemblMetazoa" id="HelroP185353"/>
    </source>
</evidence>
<dbReference type="GO" id="GO:0015250">
    <property type="term" value="F:water channel activity"/>
    <property type="evidence" value="ECO:0000318"/>
    <property type="project" value="GO_Central"/>
</dbReference>
<evidence type="ECO:0000256" key="1">
    <source>
        <dbReference type="ARBA" id="ARBA00004141"/>
    </source>
</evidence>
<evidence type="ECO:0000256" key="2">
    <source>
        <dbReference type="ARBA" id="ARBA00006175"/>
    </source>
</evidence>
<name>T1FMQ1_HELRO</name>
<evidence type="ECO:0000256" key="4">
    <source>
        <dbReference type="ARBA" id="ARBA00022989"/>
    </source>
</evidence>
<dbReference type="Gene3D" id="1.20.1080.10">
    <property type="entry name" value="Glycerol uptake facilitator protein"/>
    <property type="match status" value="1"/>
</dbReference>
<dbReference type="EMBL" id="KB095959">
    <property type="protein sequence ID" value="ESO09515.1"/>
    <property type="molecule type" value="Genomic_DNA"/>
</dbReference>
<proteinExistence type="inferred from homology"/>
<dbReference type="FunFam" id="1.20.1080.10:FF:000075">
    <property type="entry name" value="Uncharacterized protein"/>
    <property type="match status" value="1"/>
</dbReference>
<keyword evidence="6" id="KW-0813">Transport</keyword>
<dbReference type="Pfam" id="PF00230">
    <property type="entry name" value="MIP"/>
    <property type="match status" value="1"/>
</dbReference>
<dbReference type="CTD" id="20210100"/>
<keyword evidence="10" id="KW-1185">Reference proteome</keyword>
<dbReference type="InterPro" id="IPR023271">
    <property type="entry name" value="Aquaporin-like"/>
</dbReference>
<dbReference type="eggNOG" id="KOG0223">
    <property type="taxonomic scope" value="Eukaryota"/>
</dbReference>
<evidence type="ECO:0000256" key="7">
    <source>
        <dbReference type="SAM" id="Phobius"/>
    </source>
</evidence>
<dbReference type="GO" id="GO:0006833">
    <property type="term" value="P:water transport"/>
    <property type="evidence" value="ECO:0000318"/>
    <property type="project" value="GO_Central"/>
</dbReference>
<dbReference type="SUPFAM" id="SSF81338">
    <property type="entry name" value="Aquaporin-like"/>
    <property type="match status" value="1"/>
</dbReference>
<protein>
    <recommendedName>
        <fullName evidence="11">Aquaporin</fullName>
    </recommendedName>
</protein>
<dbReference type="KEGG" id="hro:HELRODRAFT_185353"/>
<dbReference type="RefSeq" id="XP_009012608.1">
    <property type="nucleotide sequence ID" value="XM_009014360.1"/>
</dbReference>
<evidence type="ECO:0000313" key="10">
    <source>
        <dbReference type="Proteomes" id="UP000015101"/>
    </source>
</evidence>
<keyword evidence="4 7" id="KW-1133">Transmembrane helix</keyword>
<dbReference type="PANTHER" id="PTHR19139:SF199">
    <property type="entry name" value="MIP17260P"/>
    <property type="match status" value="1"/>
</dbReference>
<feature type="transmembrane region" description="Helical" evidence="7">
    <location>
        <begin position="152"/>
        <end position="173"/>
    </location>
</feature>
<dbReference type="InParanoid" id="T1FMQ1"/>
<dbReference type="Proteomes" id="UP000015101">
    <property type="component" value="Unassembled WGS sequence"/>
</dbReference>
<sequence>MISRVKQLTAKLSEDLQHSKQDLSTLIVWRDVFCELMVTSFLMIMVTLVLITNNVEAYKPGVTHFGIFAGFFVYMLLEGYGNISCVANPMAAFCFYLAGKFSIAKTILFTAAHVTGCICGSVIGYELTPAARLAEPGGAFHAFNPANHGLTVTQSVFVEAILSFNLIFVVLSLHGSELGRPYPILPNLAIGIVIGTSIMAAGTHTGGFMNPLISLGPAFLSHDFKNHWIYWVGPYIGGPPAVYVYKMFVFIKRRNDLMANDVLLESSPRSYISNSVPASDVLAMSIVPNIRTCQSSSSL</sequence>
<dbReference type="HOGENOM" id="CLU_931475_0_0_1"/>
<dbReference type="EnsemblMetazoa" id="HelroT185353">
    <property type="protein sequence ID" value="HelroP185353"/>
    <property type="gene ID" value="HelroG185353"/>
</dbReference>
<reference evidence="10" key="1">
    <citation type="submission" date="2012-12" db="EMBL/GenBank/DDBJ databases">
        <authorList>
            <person name="Hellsten U."/>
            <person name="Grimwood J."/>
            <person name="Chapman J.A."/>
            <person name="Shapiro H."/>
            <person name="Aerts A."/>
            <person name="Otillar R.P."/>
            <person name="Terry A.Y."/>
            <person name="Boore J.L."/>
            <person name="Simakov O."/>
            <person name="Marletaz F."/>
            <person name="Cho S.-J."/>
            <person name="Edsinger-Gonzales E."/>
            <person name="Havlak P."/>
            <person name="Kuo D.-H."/>
            <person name="Larsson T."/>
            <person name="Lv J."/>
            <person name="Arendt D."/>
            <person name="Savage R."/>
            <person name="Osoegawa K."/>
            <person name="de Jong P."/>
            <person name="Lindberg D.R."/>
            <person name="Seaver E.C."/>
            <person name="Weisblat D.A."/>
            <person name="Putnam N.H."/>
            <person name="Grigoriev I.V."/>
            <person name="Rokhsar D.S."/>
        </authorList>
    </citation>
    <scope>NUCLEOTIDE SEQUENCE</scope>
</reference>
<feature type="transmembrane region" description="Helical" evidence="7">
    <location>
        <begin position="106"/>
        <end position="125"/>
    </location>
</feature>
<dbReference type="GO" id="GO:0005886">
    <property type="term" value="C:plasma membrane"/>
    <property type="evidence" value="ECO:0000318"/>
    <property type="project" value="GO_Central"/>
</dbReference>
<evidence type="ECO:0000256" key="5">
    <source>
        <dbReference type="ARBA" id="ARBA00023136"/>
    </source>
</evidence>
<keyword evidence="3 6" id="KW-0812">Transmembrane</keyword>
<dbReference type="PRINTS" id="PR00783">
    <property type="entry name" value="MINTRINSICP"/>
</dbReference>
<feature type="transmembrane region" description="Helical" evidence="7">
    <location>
        <begin position="228"/>
        <end position="245"/>
    </location>
</feature>
<feature type="transmembrane region" description="Helical" evidence="7">
    <location>
        <begin position="71"/>
        <end position="99"/>
    </location>
</feature>
<comment type="similarity">
    <text evidence="2 6">Belongs to the MIP/aquaporin (TC 1.A.8) family.</text>
</comment>
<dbReference type="PANTHER" id="PTHR19139">
    <property type="entry name" value="AQUAPORIN TRANSPORTER"/>
    <property type="match status" value="1"/>
</dbReference>
<evidence type="ECO:0008006" key="11">
    <source>
        <dbReference type="Google" id="ProtNLM"/>
    </source>
</evidence>
<evidence type="ECO:0000313" key="8">
    <source>
        <dbReference type="EMBL" id="ESO09515.1"/>
    </source>
</evidence>
<dbReference type="InterPro" id="IPR000425">
    <property type="entry name" value="MIP"/>
</dbReference>
<dbReference type="EMBL" id="AMQM01002980">
    <property type="status" value="NOT_ANNOTATED_CDS"/>
    <property type="molecule type" value="Genomic_DNA"/>
</dbReference>
<accession>T1FMQ1</accession>
<feature type="transmembrane region" description="Helical" evidence="7">
    <location>
        <begin position="185"/>
        <end position="208"/>
    </location>
</feature>
<organism evidence="9 10">
    <name type="scientific">Helobdella robusta</name>
    <name type="common">Californian leech</name>
    <dbReference type="NCBI Taxonomy" id="6412"/>
    <lineage>
        <taxon>Eukaryota</taxon>
        <taxon>Metazoa</taxon>
        <taxon>Spiralia</taxon>
        <taxon>Lophotrochozoa</taxon>
        <taxon>Annelida</taxon>
        <taxon>Clitellata</taxon>
        <taxon>Hirudinea</taxon>
        <taxon>Rhynchobdellida</taxon>
        <taxon>Glossiphoniidae</taxon>
        <taxon>Helobdella</taxon>
    </lineage>
</organism>
<reference evidence="9" key="3">
    <citation type="submission" date="2015-06" db="UniProtKB">
        <authorList>
            <consortium name="EnsemblMetazoa"/>
        </authorList>
    </citation>
    <scope>IDENTIFICATION</scope>
</reference>
<gene>
    <name evidence="9" type="primary">20210100</name>
    <name evidence="8" type="ORF">HELRODRAFT_185353</name>
</gene>
<dbReference type="InterPro" id="IPR034294">
    <property type="entry name" value="Aquaporin_transptr"/>
</dbReference>
<dbReference type="AlphaFoldDB" id="T1FMQ1"/>
<comment type="subcellular location">
    <subcellularLocation>
        <location evidence="1">Membrane</location>
        <topology evidence="1">Multi-pass membrane protein</topology>
    </subcellularLocation>
</comment>
<reference evidence="8 10" key="2">
    <citation type="journal article" date="2013" name="Nature">
        <title>Insights into bilaterian evolution from three spiralian genomes.</title>
        <authorList>
            <person name="Simakov O."/>
            <person name="Marletaz F."/>
            <person name="Cho S.J."/>
            <person name="Edsinger-Gonzales E."/>
            <person name="Havlak P."/>
            <person name="Hellsten U."/>
            <person name="Kuo D.H."/>
            <person name="Larsson T."/>
            <person name="Lv J."/>
            <person name="Arendt D."/>
            <person name="Savage R."/>
            <person name="Osoegawa K."/>
            <person name="de Jong P."/>
            <person name="Grimwood J."/>
            <person name="Chapman J.A."/>
            <person name="Shapiro H."/>
            <person name="Aerts A."/>
            <person name="Otillar R.P."/>
            <person name="Terry A.Y."/>
            <person name="Boore J.L."/>
            <person name="Grigoriev I.V."/>
            <person name="Lindberg D.R."/>
            <person name="Seaver E.C."/>
            <person name="Weisblat D.A."/>
            <person name="Putnam N.H."/>
            <person name="Rokhsar D.S."/>
        </authorList>
    </citation>
    <scope>NUCLEOTIDE SEQUENCE</scope>
</reference>
<feature type="transmembrane region" description="Helical" evidence="7">
    <location>
        <begin position="32"/>
        <end position="51"/>
    </location>
</feature>
<dbReference type="GeneID" id="20210100"/>
<evidence type="ECO:0000256" key="6">
    <source>
        <dbReference type="RuleBase" id="RU000477"/>
    </source>
</evidence>
<dbReference type="STRING" id="6412.T1FMQ1"/>